<reference evidence="2" key="2">
    <citation type="submission" date="2020-06" db="EMBL/GenBank/DDBJ databases">
        <authorList>
            <person name="Torres Huerta B."/>
            <person name="Segura-Leon O.L."/>
        </authorList>
    </citation>
    <scope>NUCLEOTIDE SEQUENCE</scope>
    <source>
        <tissue evidence="2">Head</tissue>
    </source>
</reference>
<accession>A0A7U3MXB8</accession>
<reference evidence="2" key="1">
    <citation type="journal article" date="2020" name="Sci. Rep.">
        <title>Identification and motif analyses of candidate nonreceptor olfactory genes of Dendroctonus adjunctus Blandford (Coleoptera: Curculionidae) from the head transcriptome.</title>
        <authorList>
            <person name="Torres-Huerta B."/>
            <person name="Segura-Leon O.L."/>
            <person name="Aragon-Magadan M.A."/>
            <person name="Gonzalez-Hernandez H."/>
        </authorList>
    </citation>
    <scope>NUCLEOTIDE SEQUENCE</scope>
    <source>
        <tissue evidence="2">Head</tissue>
    </source>
</reference>
<dbReference type="Pfam" id="PF01395">
    <property type="entry name" value="PBP_GOBP"/>
    <property type="match status" value="1"/>
</dbReference>
<evidence type="ECO:0000313" key="2">
    <source>
        <dbReference type="EMBL" id="QKV34992.1"/>
    </source>
</evidence>
<dbReference type="InterPro" id="IPR036728">
    <property type="entry name" value="PBP_GOBP_sf"/>
</dbReference>
<keyword evidence="1" id="KW-0732">Signal</keyword>
<feature type="signal peptide" evidence="1">
    <location>
        <begin position="1"/>
        <end position="15"/>
    </location>
</feature>
<dbReference type="GO" id="GO:0005549">
    <property type="term" value="F:odorant binding"/>
    <property type="evidence" value="ECO:0007669"/>
    <property type="project" value="InterPro"/>
</dbReference>
<organism evidence="2">
    <name type="scientific">Dendroctonus adjunctus</name>
    <name type="common">roundheaded pine beetle</name>
    <dbReference type="NCBI Taxonomy" id="77157"/>
    <lineage>
        <taxon>Eukaryota</taxon>
        <taxon>Metazoa</taxon>
        <taxon>Ecdysozoa</taxon>
        <taxon>Arthropoda</taxon>
        <taxon>Hexapoda</taxon>
        <taxon>Insecta</taxon>
        <taxon>Pterygota</taxon>
        <taxon>Neoptera</taxon>
        <taxon>Endopterygota</taxon>
        <taxon>Coleoptera</taxon>
        <taxon>Polyphaga</taxon>
        <taxon>Cucujiformia</taxon>
        <taxon>Curculionidae</taxon>
        <taxon>Scolytinae</taxon>
        <taxon>Dendroctonus</taxon>
    </lineage>
</organism>
<dbReference type="SUPFAM" id="SSF47565">
    <property type="entry name" value="Insect pheromone/odorant-binding proteins"/>
    <property type="match status" value="1"/>
</dbReference>
<dbReference type="CDD" id="cd23992">
    <property type="entry name" value="PBP_GOBP"/>
    <property type="match status" value="1"/>
</dbReference>
<gene>
    <name evidence="2" type="primary">OBP12b</name>
</gene>
<name>A0A7U3MXB8_9CUCU</name>
<evidence type="ECO:0000256" key="1">
    <source>
        <dbReference type="SAM" id="SignalP"/>
    </source>
</evidence>
<dbReference type="InterPro" id="IPR006170">
    <property type="entry name" value="PBP/GOBP"/>
</dbReference>
<dbReference type="AlphaFoldDB" id="A0A7U3MXB8"/>
<proteinExistence type="evidence at transcript level"/>
<protein>
    <submittedName>
        <fullName evidence="2">Odorant binding protein 12b</fullName>
    </submittedName>
</protein>
<feature type="chain" id="PRO_5031012633" evidence="1">
    <location>
        <begin position="16"/>
        <end position="146"/>
    </location>
</feature>
<sequence length="146" mass="16230">MNILVFICVLVGVKALDQTLVELMQAKIQEFGISCSEQENASEDDIAALLEKRMPSSHEGKCVIFCGAKKLNIMHEDGSFGEGYVEWLNKAKADDPDFYNKLMEIKGKCEAEVEHLSLSDSCEKAASLADCSQQESRKNGLDKFLF</sequence>
<dbReference type="EMBL" id="MT604227">
    <property type="protein sequence ID" value="QKV34992.1"/>
    <property type="molecule type" value="mRNA"/>
</dbReference>
<dbReference type="Gene3D" id="1.10.238.20">
    <property type="entry name" value="Pheromone/general odorant binding protein domain"/>
    <property type="match status" value="1"/>
</dbReference>
<dbReference type="SMART" id="SM00708">
    <property type="entry name" value="PhBP"/>
    <property type="match status" value="1"/>
</dbReference>